<feature type="transmembrane region" description="Helical" evidence="7">
    <location>
        <begin position="111"/>
        <end position="130"/>
    </location>
</feature>
<name>A0A927CSA5_9BACL</name>
<keyword evidence="10" id="KW-1185">Reference proteome</keyword>
<dbReference type="SUPFAM" id="SSF161098">
    <property type="entry name" value="MetI-like"/>
    <property type="match status" value="1"/>
</dbReference>
<comment type="similarity">
    <text evidence="7">Belongs to the binding-protein-dependent transport system permease family.</text>
</comment>
<dbReference type="GO" id="GO:0005886">
    <property type="term" value="C:plasma membrane"/>
    <property type="evidence" value="ECO:0007669"/>
    <property type="project" value="UniProtKB-SubCell"/>
</dbReference>
<gene>
    <name evidence="9" type="ORF">IDH41_20580</name>
</gene>
<dbReference type="AlphaFoldDB" id="A0A927CSA5"/>
<dbReference type="PANTHER" id="PTHR43744:SF9">
    <property type="entry name" value="POLYGALACTURONAN_RHAMNOGALACTURONAN TRANSPORT SYSTEM PERMEASE PROTEIN YTCP"/>
    <property type="match status" value="1"/>
</dbReference>
<comment type="caution">
    <text evidence="9">The sequence shown here is derived from an EMBL/GenBank/DDBJ whole genome shotgun (WGS) entry which is preliminary data.</text>
</comment>
<dbReference type="InterPro" id="IPR035906">
    <property type="entry name" value="MetI-like_sf"/>
</dbReference>
<feature type="transmembrane region" description="Helical" evidence="7">
    <location>
        <begin position="12"/>
        <end position="36"/>
    </location>
</feature>
<keyword evidence="3" id="KW-1003">Cell membrane</keyword>
<feature type="transmembrane region" description="Helical" evidence="7">
    <location>
        <begin position="77"/>
        <end position="99"/>
    </location>
</feature>
<dbReference type="EMBL" id="JACXIY010000025">
    <property type="protein sequence ID" value="MBD2870986.1"/>
    <property type="molecule type" value="Genomic_DNA"/>
</dbReference>
<feature type="domain" description="ABC transmembrane type-1" evidence="8">
    <location>
        <begin position="75"/>
        <end position="279"/>
    </location>
</feature>
<comment type="subcellular location">
    <subcellularLocation>
        <location evidence="1 7">Cell membrane</location>
        <topology evidence="1 7">Multi-pass membrane protein</topology>
    </subcellularLocation>
</comment>
<evidence type="ECO:0000256" key="7">
    <source>
        <dbReference type="RuleBase" id="RU363032"/>
    </source>
</evidence>
<reference evidence="9" key="1">
    <citation type="submission" date="2020-09" db="EMBL/GenBank/DDBJ databases">
        <title>A novel bacterium of genus Paenibacillus, isolated from South China Sea.</title>
        <authorList>
            <person name="Huang H."/>
            <person name="Mo K."/>
            <person name="Hu Y."/>
        </authorList>
    </citation>
    <scope>NUCLEOTIDE SEQUENCE</scope>
    <source>
        <strain evidence="9">IB182493</strain>
    </source>
</reference>
<evidence type="ECO:0000256" key="6">
    <source>
        <dbReference type="ARBA" id="ARBA00023136"/>
    </source>
</evidence>
<evidence type="ECO:0000256" key="4">
    <source>
        <dbReference type="ARBA" id="ARBA00022692"/>
    </source>
</evidence>
<keyword evidence="2 7" id="KW-0813">Transport</keyword>
<dbReference type="Proteomes" id="UP000632125">
    <property type="component" value="Unassembled WGS sequence"/>
</dbReference>
<feature type="transmembrane region" description="Helical" evidence="7">
    <location>
        <begin position="184"/>
        <end position="209"/>
    </location>
</feature>
<feature type="transmembrane region" description="Helical" evidence="7">
    <location>
        <begin position="260"/>
        <end position="279"/>
    </location>
</feature>
<dbReference type="Gene3D" id="1.10.3720.10">
    <property type="entry name" value="MetI-like"/>
    <property type="match status" value="1"/>
</dbReference>
<organism evidence="9 10">
    <name type="scientific">Paenibacillus arenilitoris</name>
    <dbReference type="NCBI Taxonomy" id="2772299"/>
    <lineage>
        <taxon>Bacteria</taxon>
        <taxon>Bacillati</taxon>
        <taxon>Bacillota</taxon>
        <taxon>Bacilli</taxon>
        <taxon>Bacillales</taxon>
        <taxon>Paenibacillaceae</taxon>
        <taxon>Paenibacillus</taxon>
    </lineage>
</organism>
<keyword evidence="6 7" id="KW-0472">Membrane</keyword>
<evidence type="ECO:0000256" key="5">
    <source>
        <dbReference type="ARBA" id="ARBA00022989"/>
    </source>
</evidence>
<dbReference type="GO" id="GO:0055085">
    <property type="term" value="P:transmembrane transport"/>
    <property type="evidence" value="ECO:0007669"/>
    <property type="project" value="InterPro"/>
</dbReference>
<sequence length="294" mass="32675">MRPPTTAERGLQAALIGLLSLAALACLIPFVLTFIASFTDENALIERGISFVPELLSLNSYKLLFSDMARVVNGYKITLAVTVLGTALSLMVNALLAYPLAKKTLKYRNSLAFYCFFTMLFSGGIVPWYIVTTQYLGLRNHLLALIIPYAANAWYMFLLRNYFKSLPDEIGESAQIDGAGELRIFFGIIMPLSIPALASVTLFISLQYWNDWWLGIMLNEEKSLMPLQLLLREIVSNAIFAQGENATKIIGSERLPTEGIKYAATIITIGPIIFLYPFLQKYFVKGLMVGAVKG</sequence>
<dbReference type="InterPro" id="IPR000515">
    <property type="entry name" value="MetI-like"/>
</dbReference>
<evidence type="ECO:0000256" key="2">
    <source>
        <dbReference type="ARBA" id="ARBA00022448"/>
    </source>
</evidence>
<evidence type="ECO:0000256" key="3">
    <source>
        <dbReference type="ARBA" id="ARBA00022475"/>
    </source>
</evidence>
<protein>
    <submittedName>
        <fullName evidence="9">Carbohydrate ABC transporter permease</fullName>
    </submittedName>
</protein>
<dbReference type="CDD" id="cd06261">
    <property type="entry name" value="TM_PBP2"/>
    <property type="match status" value="1"/>
</dbReference>
<evidence type="ECO:0000313" key="9">
    <source>
        <dbReference type="EMBL" id="MBD2870986.1"/>
    </source>
</evidence>
<accession>A0A927CSA5</accession>
<dbReference type="PROSITE" id="PS51257">
    <property type="entry name" value="PROKAR_LIPOPROTEIN"/>
    <property type="match status" value="1"/>
</dbReference>
<feature type="transmembrane region" description="Helical" evidence="7">
    <location>
        <begin position="142"/>
        <end position="163"/>
    </location>
</feature>
<dbReference type="RefSeq" id="WP_190864366.1">
    <property type="nucleotide sequence ID" value="NZ_JACXIY010000025.1"/>
</dbReference>
<keyword evidence="5 7" id="KW-1133">Transmembrane helix</keyword>
<evidence type="ECO:0000259" key="8">
    <source>
        <dbReference type="PROSITE" id="PS50928"/>
    </source>
</evidence>
<evidence type="ECO:0000256" key="1">
    <source>
        <dbReference type="ARBA" id="ARBA00004651"/>
    </source>
</evidence>
<dbReference type="PROSITE" id="PS50928">
    <property type="entry name" value="ABC_TM1"/>
    <property type="match status" value="1"/>
</dbReference>
<evidence type="ECO:0000313" key="10">
    <source>
        <dbReference type="Proteomes" id="UP000632125"/>
    </source>
</evidence>
<dbReference type="PANTHER" id="PTHR43744">
    <property type="entry name" value="ABC TRANSPORTER PERMEASE PROTEIN MG189-RELATED-RELATED"/>
    <property type="match status" value="1"/>
</dbReference>
<proteinExistence type="inferred from homology"/>
<dbReference type="Pfam" id="PF00528">
    <property type="entry name" value="BPD_transp_1"/>
    <property type="match status" value="1"/>
</dbReference>
<keyword evidence="4 7" id="KW-0812">Transmembrane</keyword>